<reference evidence="2 3" key="1">
    <citation type="submission" date="2019-02" db="EMBL/GenBank/DDBJ databases">
        <title>Genomic Encyclopedia of Type Strains, Phase IV (KMG-IV): sequencing the most valuable type-strain genomes for metagenomic binning, comparative biology and taxonomic classification.</title>
        <authorList>
            <person name="Goeker M."/>
        </authorList>
    </citation>
    <scope>NUCLEOTIDE SEQUENCE [LARGE SCALE GENOMIC DNA]</scope>
    <source>
        <strain evidence="2 3">DSM 19570</strain>
    </source>
</reference>
<name>A0A4Q7VNM2_9BURK</name>
<comment type="caution">
    <text evidence="2">The sequence shown here is derived from an EMBL/GenBank/DDBJ whole genome shotgun (WGS) entry which is preliminary data.</text>
</comment>
<accession>A0A4Q7VNM2</accession>
<dbReference type="RefSeq" id="WP_130432199.1">
    <property type="nucleotide sequence ID" value="NZ_SHKP01000006.1"/>
</dbReference>
<evidence type="ECO:0000256" key="1">
    <source>
        <dbReference type="SAM" id="MobiDB-lite"/>
    </source>
</evidence>
<evidence type="ECO:0000313" key="2">
    <source>
        <dbReference type="EMBL" id="RZT97919.1"/>
    </source>
</evidence>
<organism evidence="2 3">
    <name type="scientific">Rivibacter subsaxonicus</name>
    <dbReference type="NCBI Taxonomy" id="457575"/>
    <lineage>
        <taxon>Bacteria</taxon>
        <taxon>Pseudomonadati</taxon>
        <taxon>Pseudomonadota</taxon>
        <taxon>Betaproteobacteria</taxon>
        <taxon>Burkholderiales</taxon>
        <taxon>Rivibacter</taxon>
    </lineage>
</organism>
<proteinExistence type="predicted"/>
<feature type="compositionally biased region" description="Basic residues" evidence="1">
    <location>
        <begin position="84"/>
        <end position="97"/>
    </location>
</feature>
<dbReference type="AlphaFoldDB" id="A0A4Q7VNM2"/>
<keyword evidence="3" id="KW-1185">Reference proteome</keyword>
<feature type="compositionally biased region" description="Low complexity" evidence="1">
    <location>
        <begin position="60"/>
        <end position="83"/>
    </location>
</feature>
<dbReference type="EMBL" id="SHKP01000006">
    <property type="protein sequence ID" value="RZT97919.1"/>
    <property type="molecule type" value="Genomic_DNA"/>
</dbReference>
<sequence length="97" mass="10581">MSTSRRPESGPPHDWWEAVHQWSESWWAMWRATLPQMPWPPAGTVVPPPVESREAPTQDAAAAPAAEIAPPRGRARRASAAAPRKARTAPRSGKRGG</sequence>
<protein>
    <submittedName>
        <fullName evidence="2">Uncharacterized protein</fullName>
    </submittedName>
</protein>
<gene>
    <name evidence="2" type="ORF">EV670_2319</name>
</gene>
<dbReference type="Proteomes" id="UP000293671">
    <property type="component" value="Unassembled WGS sequence"/>
</dbReference>
<feature type="region of interest" description="Disordered" evidence="1">
    <location>
        <begin position="42"/>
        <end position="97"/>
    </location>
</feature>
<evidence type="ECO:0000313" key="3">
    <source>
        <dbReference type="Proteomes" id="UP000293671"/>
    </source>
</evidence>